<keyword evidence="1" id="KW-0472">Membrane</keyword>
<accession>A0A0E9UYL9</accession>
<protein>
    <submittedName>
        <fullName evidence="2">Uncharacterized protein</fullName>
    </submittedName>
</protein>
<keyword evidence="1" id="KW-1133">Transmembrane helix</keyword>
<sequence length="43" mass="4902">MRLFPALGMVGYCPLGFSTHLFLVMVIHFVVCRRSRVNISSFV</sequence>
<reference evidence="2" key="2">
    <citation type="journal article" date="2015" name="Fish Shellfish Immunol.">
        <title>Early steps in the European eel (Anguilla anguilla)-Vibrio vulnificus interaction in the gills: Role of the RtxA13 toxin.</title>
        <authorList>
            <person name="Callol A."/>
            <person name="Pajuelo D."/>
            <person name="Ebbesson L."/>
            <person name="Teles M."/>
            <person name="MacKenzie S."/>
            <person name="Amaro C."/>
        </authorList>
    </citation>
    <scope>NUCLEOTIDE SEQUENCE</scope>
</reference>
<feature type="transmembrane region" description="Helical" evidence="1">
    <location>
        <begin position="6"/>
        <end position="31"/>
    </location>
</feature>
<evidence type="ECO:0000313" key="2">
    <source>
        <dbReference type="EMBL" id="JAH70831.1"/>
    </source>
</evidence>
<name>A0A0E9UYL9_ANGAN</name>
<proteinExistence type="predicted"/>
<reference evidence="2" key="1">
    <citation type="submission" date="2014-11" db="EMBL/GenBank/DDBJ databases">
        <authorList>
            <person name="Amaro Gonzalez C."/>
        </authorList>
    </citation>
    <scope>NUCLEOTIDE SEQUENCE</scope>
</reference>
<dbReference type="EMBL" id="GBXM01037746">
    <property type="protein sequence ID" value="JAH70831.1"/>
    <property type="molecule type" value="Transcribed_RNA"/>
</dbReference>
<organism evidence="2">
    <name type="scientific">Anguilla anguilla</name>
    <name type="common">European freshwater eel</name>
    <name type="synonym">Muraena anguilla</name>
    <dbReference type="NCBI Taxonomy" id="7936"/>
    <lineage>
        <taxon>Eukaryota</taxon>
        <taxon>Metazoa</taxon>
        <taxon>Chordata</taxon>
        <taxon>Craniata</taxon>
        <taxon>Vertebrata</taxon>
        <taxon>Euteleostomi</taxon>
        <taxon>Actinopterygii</taxon>
        <taxon>Neopterygii</taxon>
        <taxon>Teleostei</taxon>
        <taxon>Anguilliformes</taxon>
        <taxon>Anguillidae</taxon>
        <taxon>Anguilla</taxon>
    </lineage>
</organism>
<dbReference type="AlphaFoldDB" id="A0A0E9UYL9"/>
<evidence type="ECO:0000256" key="1">
    <source>
        <dbReference type="SAM" id="Phobius"/>
    </source>
</evidence>
<keyword evidence="1" id="KW-0812">Transmembrane</keyword>